<dbReference type="InterPro" id="IPR004996">
    <property type="entry name" value="HSV_HEPA"/>
</dbReference>
<dbReference type="Pfam" id="PF03324">
    <property type="entry name" value="Herpes_HEPA"/>
    <property type="match status" value="1"/>
</dbReference>
<keyword evidence="1" id="KW-0547">Nucleotide-binding</keyword>
<accession>A0A172DSF7</accession>
<keyword evidence="1" id="KW-0378">Hydrolase</keyword>
<proteinExistence type="inferred from homology"/>
<keyword evidence="1" id="KW-0347">Helicase</keyword>
<sequence>MENYKDLSCCTTKWTTGYVCATSLYSLWADEQNLNALIYLLCNENGEYTAKFTTVSITNKQLLCRTFMKPEQLTSRKVELASLQASVPGSWPLFALDSNIPWRSIYGNIICALKQNLNFFELFKPVVFGTNLKTGLLIDIQPAEDQEENLNFFNINPSPAIMNVFSNIDLDSTAIRAQSMKLNGNSLSRARLCVLQNSCFSSNTNISLEVELITKKCTFMRKYESIYQPAVKKVGNLEDIFNIVNYTLTLFKDKVVTVKVLIPKCFDFFIVDSQKFYITSLMVLYKQWNSLLFSDKNFLTPIFVYLGPELNPKGEEFDYCHMIGFPGFPVLKARSPDTEAIREVIDTYISTDGLWPSMGISTFHILAPWDLSSTSFLTPLTTKLLEIESHVIKDNLEIWPSGRITSILNHPIAIQGLWIAKFDFSAFFPTLFLAIFPNHNRLANIIKARICREKPGLKPALVSFFGGLQHIHPLLYRVVIGLANGISQRIEKRLNELQFAICTYVKDGFWGVFGNMSTDSTQLEDIEIQAEKIRVCCCTTANEYLTELGLKLPNDIKLHMRLEGIYTDAISWATNSYWLWNRKTDVEDFIGFPSRSVIGKSIKSRLSSLLRNLATMNSKEDLQALLKTAKSMCDEVIEMAYIKKGDLEFWTIQFDIEKFNDLPSAIYNSGTILDRDFGPRSIVYTRNYNNELISIPWMLFPKPIVIKNIDCITHLEPLFKNFSSMLNRAIESFYDSEDCKTSFFTYPLSDYEFLFT</sequence>
<dbReference type="GO" id="GO:0004386">
    <property type="term" value="F:helicase activity"/>
    <property type="evidence" value="ECO:0007669"/>
    <property type="project" value="UniProtKB-KW"/>
</dbReference>
<name>A0A172DSF7_9ALPH</name>
<organism evidence="1">
    <name type="scientific">Canid alphaherpesvirus 1</name>
    <dbReference type="NCBI Taxonomy" id="170325"/>
    <lineage>
        <taxon>Viruses</taxon>
        <taxon>Duplodnaviria</taxon>
        <taxon>Heunggongvirae</taxon>
        <taxon>Peploviricota</taxon>
        <taxon>Herviviricetes</taxon>
        <taxon>Herpesvirales</taxon>
        <taxon>Orthoherpesviridae</taxon>
        <taxon>Alphaherpesvirinae</taxon>
        <taxon>Varicellovirus</taxon>
        <taxon>Varicellovirus canidalpha1</taxon>
    </lineage>
</organism>
<reference evidence="1" key="1">
    <citation type="submission" date="2015-09" db="EMBL/GenBank/DDBJ databases">
        <authorList>
            <person name="Jackson K.R."/>
            <person name="Lunt B.L."/>
            <person name="Fisher J.N.B."/>
            <person name="Gardner A.V."/>
            <person name="Bailey M.E."/>
            <person name="Deus L.M."/>
            <person name="Earl A.S."/>
            <person name="Gibby P.D."/>
            <person name="Hartmann K.A."/>
            <person name="Liu J.E."/>
            <person name="Manci A.M."/>
            <person name="Nielsen D.A."/>
            <person name="Solomon M.B."/>
            <person name="Breakwell D.P."/>
            <person name="Burnett S.H."/>
            <person name="Grose J.H."/>
        </authorList>
    </citation>
    <scope>NUCLEOTIDE SEQUENCE</scope>
    <source>
        <strain evidence="1">V1154</strain>
    </source>
</reference>
<reference evidence="1" key="2">
    <citation type="journal article" date="2016" name="PLoS ONE">
        <title>Genome Sequence of Canine Herpesvirus.</title>
        <authorList>
            <person name="Papageorgiou K.V."/>
            <person name="Suarez N.M."/>
            <person name="Wilkie G.S."/>
            <person name="McDonald M."/>
            <person name="Graham E.M."/>
            <person name="Davison A.J."/>
        </authorList>
    </citation>
    <scope>NUCLEOTIDE SEQUENCE</scope>
    <source>
        <strain evidence="1">V1154</strain>
    </source>
</reference>
<evidence type="ECO:0000313" key="1">
    <source>
        <dbReference type="EMBL" id="ALL25927.1"/>
    </source>
</evidence>
<dbReference type="HAMAP" id="MF_04010">
    <property type="entry name" value="HSV_HEPA"/>
    <property type="match status" value="1"/>
</dbReference>
<protein>
    <submittedName>
        <fullName evidence="1">Helicase-primase subunit</fullName>
    </submittedName>
</protein>
<keyword evidence="1" id="KW-0067">ATP-binding</keyword>
<dbReference type="EMBL" id="KT819631">
    <property type="protein sequence ID" value="ALL25927.1"/>
    <property type="molecule type" value="Genomic_DNA"/>
</dbReference>
<dbReference type="GO" id="GO:0019079">
    <property type="term" value="P:viral genome replication"/>
    <property type="evidence" value="ECO:0007669"/>
    <property type="project" value="InterPro"/>
</dbReference>
<gene>
    <name evidence="1" type="primary">UL8</name>
</gene>